<dbReference type="EMBL" id="CADCVO010000252">
    <property type="protein sequence ID" value="CAA9488415.1"/>
    <property type="molecule type" value="Genomic_DNA"/>
</dbReference>
<feature type="non-terminal residue" evidence="2">
    <location>
        <position position="92"/>
    </location>
</feature>
<organism evidence="2">
    <name type="scientific">uncultured Solirubrobacteraceae bacterium</name>
    <dbReference type="NCBI Taxonomy" id="1162706"/>
    <lineage>
        <taxon>Bacteria</taxon>
        <taxon>Bacillati</taxon>
        <taxon>Actinomycetota</taxon>
        <taxon>Thermoleophilia</taxon>
        <taxon>Solirubrobacterales</taxon>
        <taxon>Solirubrobacteraceae</taxon>
        <taxon>environmental samples</taxon>
    </lineage>
</organism>
<feature type="non-terminal residue" evidence="2">
    <location>
        <position position="1"/>
    </location>
</feature>
<name>A0A6J4S930_9ACTN</name>
<evidence type="ECO:0000256" key="1">
    <source>
        <dbReference type="SAM" id="MobiDB-lite"/>
    </source>
</evidence>
<gene>
    <name evidence="2" type="ORF">AVDCRST_MAG13-1598</name>
</gene>
<dbReference type="AlphaFoldDB" id="A0A6J4S930"/>
<protein>
    <submittedName>
        <fullName evidence="2">Membrane protein insertion efficiency factor YidD</fullName>
    </submittedName>
</protein>
<accession>A0A6J4S930</accession>
<proteinExistence type="predicted"/>
<reference evidence="2" key="1">
    <citation type="submission" date="2020-02" db="EMBL/GenBank/DDBJ databases">
        <authorList>
            <person name="Meier V. D."/>
        </authorList>
    </citation>
    <scope>NUCLEOTIDE SEQUENCE</scope>
    <source>
        <strain evidence="2">AVDCRST_MAG13</strain>
    </source>
</reference>
<sequence>ERRRAHRRRPHPALPAPALAAASAVLPVPPQLLGVRRAGDRAVWHPQGCRARRLAPAAMQSLELGRSRSRRGPDPLPPAPGTRRALSLPGRL</sequence>
<feature type="region of interest" description="Disordered" evidence="1">
    <location>
        <begin position="55"/>
        <end position="92"/>
    </location>
</feature>
<evidence type="ECO:0000313" key="2">
    <source>
        <dbReference type="EMBL" id="CAA9488415.1"/>
    </source>
</evidence>